<comment type="similarity">
    <text evidence="1">Belongs to the eIF2D family.</text>
</comment>
<dbReference type="InterPro" id="IPR039759">
    <property type="entry name" value="eIF2D_SUI1"/>
</dbReference>
<dbReference type="Gene3D" id="3.10.400.20">
    <property type="match status" value="1"/>
</dbReference>
<dbReference type="InterPro" id="IPR003121">
    <property type="entry name" value="SWIB_MDM2_domain"/>
</dbReference>
<dbReference type="PROSITE" id="PS51925">
    <property type="entry name" value="SWIB_MDM2"/>
    <property type="match status" value="1"/>
</dbReference>
<dbReference type="PANTHER" id="PTHR12217">
    <property type="entry name" value="EUKARYOTIC TRANSLATION INITIATION FACTOR 2D"/>
    <property type="match status" value="1"/>
</dbReference>
<dbReference type="OrthoDB" id="199771at2759"/>
<reference evidence="6" key="1">
    <citation type="submission" date="2013-08" db="EMBL/GenBank/DDBJ databases">
        <title>Gene expansion shapes genome architecture in the human pathogen Lichtheimia corymbifera: an evolutionary genomics analysis in the ancient terrestrial Mucorales (Mucoromycotina).</title>
        <authorList>
            <person name="Schwartze V.U."/>
            <person name="Winter S."/>
            <person name="Shelest E."/>
            <person name="Marcet-Houben M."/>
            <person name="Horn F."/>
            <person name="Wehner S."/>
            <person name="Hoffmann K."/>
            <person name="Riege K."/>
            <person name="Sammeth M."/>
            <person name="Nowrousian M."/>
            <person name="Valiante V."/>
            <person name="Linde J."/>
            <person name="Jacobsen I.D."/>
            <person name="Marz M."/>
            <person name="Brakhage A.A."/>
            <person name="Gabaldon T."/>
            <person name="Bocker S."/>
            <person name="Voigt K."/>
        </authorList>
    </citation>
    <scope>NUCLEOTIDE SEQUENCE [LARGE SCALE GENOMIC DNA]</scope>
    <source>
        <strain evidence="6">FSU 9682</strain>
    </source>
</reference>
<dbReference type="PROSITE" id="PS50890">
    <property type="entry name" value="PUA"/>
    <property type="match status" value="1"/>
</dbReference>
<dbReference type="Proteomes" id="UP000027586">
    <property type="component" value="Unassembled WGS sequence"/>
</dbReference>
<dbReference type="Pfam" id="PF17832">
    <property type="entry name" value="Pre-PUA"/>
    <property type="match status" value="1"/>
</dbReference>
<evidence type="ECO:0000256" key="1">
    <source>
        <dbReference type="ARBA" id="ARBA00010359"/>
    </source>
</evidence>
<feature type="compositionally biased region" description="Acidic residues" evidence="3">
    <location>
        <begin position="199"/>
        <end position="209"/>
    </location>
</feature>
<dbReference type="Pfam" id="PF26292">
    <property type="entry name" value="PUA_elF2D"/>
    <property type="match status" value="1"/>
</dbReference>
<dbReference type="VEuPathDB" id="FungiDB:LCOR_03191.1"/>
<dbReference type="EMBL" id="CBTN010000010">
    <property type="protein sequence ID" value="CDH51609.1"/>
    <property type="molecule type" value="Genomic_DNA"/>
</dbReference>
<dbReference type="STRING" id="1263082.A0A068RNR3"/>
<comment type="caution">
    <text evidence="6">The sequence shown here is derived from an EMBL/GenBank/DDBJ whole genome shotgun (WGS) entry which is preliminary data.</text>
</comment>
<dbReference type="InterPro" id="IPR058886">
    <property type="entry name" value="SWIB_eIF2D"/>
</dbReference>
<dbReference type="SUPFAM" id="SSF88697">
    <property type="entry name" value="PUA domain-like"/>
    <property type="match status" value="1"/>
</dbReference>
<gene>
    <name evidence="6" type="ORF">LCOR_03191.1</name>
</gene>
<keyword evidence="7" id="KW-1185">Reference proteome</keyword>
<dbReference type="Pfam" id="PF26291">
    <property type="entry name" value="SWIB_eIF2D"/>
    <property type="match status" value="1"/>
</dbReference>
<dbReference type="FunFam" id="3.30.780.10:FF:000008">
    <property type="entry name" value="eukaryotic translation initiation factor 2D"/>
    <property type="match status" value="1"/>
</dbReference>
<proteinExistence type="inferred from homology"/>
<dbReference type="NCBIfam" id="TIGR00451">
    <property type="entry name" value="unchar_dom_2"/>
    <property type="match status" value="1"/>
</dbReference>
<dbReference type="InterPro" id="IPR039757">
    <property type="entry name" value="EIF2D"/>
</dbReference>
<dbReference type="Gene3D" id="3.30.780.10">
    <property type="entry name" value="SUI1-like domain"/>
    <property type="match status" value="1"/>
</dbReference>
<feature type="domain" description="SUI1" evidence="4">
    <location>
        <begin position="499"/>
        <end position="575"/>
    </location>
</feature>
<dbReference type="InterPro" id="IPR036885">
    <property type="entry name" value="SWIB_MDM2_dom_sf"/>
</dbReference>
<dbReference type="SUPFAM" id="SSF55159">
    <property type="entry name" value="eIF1-like"/>
    <property type="match status" value="1"/>
</dbReference>
<dbReference type="AlphaFoldDB" id="A0A068RNR3"/>
<feature type="compositionally biased region" description="Polar residues" evidence="3">
    <location>
        <begin position="358"/>
        <end position="373"/>
    </location>
</feature>
<keyword evidence="2" id="KW-0963">Cytoplasm</keyword>
<dbReference type="GO" id="GO:0001731">
    <property type="term" value="P:formation of translation preinitiation complex"/>
    <property type="evidence" value="ECO:0007669"/>
    <property type="project" value="InterPro"/>
</dbReference>
<dbReference type="InterPro" id="IPR036877">
    <property type="entry name" value="SUI1_dom_sf"/>
</dbReference>
<evidence type="ECO:0000259" key="5">
    <source>
        <dbReference type="PROSITE" id="PS51925"/>
    </source>
</evidence>
<dbReference type="Pfam" id="PF25304">
    <property type="entry name" value="WHD_eIF2D"/>
    <property type="match status" value="1"/>
</dbReference>
<dbReference type="InterPro" id="IPR041366">
    <property type="entry name" value="Pre-PUA"/>
</dbReference>
<sequence>MFKKPLSQIKSFSPLRSSDRRRFQNDAYNAYPTLKEKCSQEGASPLMPDPLLSAKFSTSNNVNGIVHVANNKPLWLKLEGLPPIPTVYTLWEHPEALPMFYTVGPVIQKLIDGADLMIPGVFPGPDGTIPAVEKGDLVAITVRGYSYPLAVGTMALASKDIKVRSGMKGKAIYLIHVYHDALWAMGDKSDPPEMKALSDDEYEEEDEDSPQAKDEAEGLADNVEAQLSVQDAKIHEDTPQQQEDEKPKLSAAEVDDVLKEALLQALLFKMTPEKAQTQLPISASALYTSYILPCRPRGRGSDADIKQSTWKKLQKFLKVMDKAQILKIKDQRGETTVTSVNFSHPSFQGLSPYKTIGTAPTTTQGEGNKSPSADNDKKTSASKGPIEIQELYKPQGKGIIPLFEATKHSIDEAYTSQEVRKIITEYIKESELANPRNQRMVRIDALLCDAVLKKTEYRTVDELTREQILDRLLPQMQAYHVITFPGQEPEVRKGEPKPITVTQEVRMGRKTITKVVGLERYNIDVADMCKELTKLCASSATHNPVPGTSPKHPVHEILVQGPQFKHVNTLLVNRGVPTRMIAFDDKTKKKGKGKK</sequence>
<dbReference type="InterPro" id="IPR057429">
    <property type="entry name" value="WH_eIF2D"/>
</dbReference>
<dbReference type="PROSITE" id="PS50296">
    <property type="entry name" value="SUI1"/>
    <property type="match status" value="1"/>
</dbReference>
<dbReference type="SUPFAM" id="SSF47592">
    <property type="entry name" value="SWIB/MDM2 domain"/>
    <property type="match status" value="1"/>
</dbReference>
<dbReference type="GO" id="GO:0003723">
    <property type="term" value="F:RNA binding"/>
    <property type="evidence" value="ECO:0007669"/>
    <property type="project" value="InterPro"/>
</dbReference>
<dbReference type="Pfam" id="PF01253">
    <property type="entry name" value="SUI1"/>
    <property type="match status" value="1"/>
</dbReference>
<evidence type="ECO:0000259" key="4">
    <source>
        <dbReference type="PROSITE" id="PS50296"/>
    </source>
</evidence>
<evidence type="ECO:0000256" key="3">
    <source>
        <dbReference type="SAM" id="MobiDB-lite"/>
    </source>
</evidence>
<feature type="region of interest" description="Disordered" evidence="3">
    <location>
        <begin position="351"/>
        <end position="384"/>
    </location>
</feature>
<dbReference type="InterPro" id="IPR004521">
    <property type="entry name" value="Uncharacterised_CHP00451"/>
</dbReference>
<accession>A0A068RNR3</accession>
<evidence type="ECO:0000313" key="6">
    <source>
        <dbReference type="EMBL" id="CDH51609.1"/>
    </source>
</evidence>
<feature type="region of interest" description="Disordered" evidence="3">
    <location>
        <begin position="192"/>
        <end position="219"/>
    </location>
</feature>
<dbReference type="InterPro" id="IPR001950">
    <property type="entry name" value="SUI1"/>
</dbReference>
<feature type="domain" description="DM2" evidence="5">
    <location>
        <begin position="391"/>
        <end position="475"/>
    </location>
</feature>
<name>A0A068RNR3_9FUNG</name>
<dbReference type="GO" id="GO:0003743">
    <property type="term" value="F:translation initiation factor activity"/>
    <property type="evidence" value="ECO:0007669"/>
    <property type="project" value="UniProtKB-KW"/>
</dbReference>
<dbReference type="InterPro" id="IPR048248">
    <property type="entry name" value="PUA_eIF2d-like"/>
</dbReference>
<dbReference type="InterPro" id="IPR015947">
    <property type="entry name" value="PUA-like_sf"/>
</dbReference>
<dbReference type="PANTHER" id="PTHR12217:SF4">
    <property type="entry name" value="EUKARYOTIC TRANSLATION INITIATION FACTOR 2D"/>
    <property type="match status" value="1"/>
</dbReference>
<evidence type="ECO:0000256" key="2">
    <source>
        <dbReference type="ARBA" id="ARBA00022490"/>
    </source>
</evidence>
<evidence type="ECO:0000313" key="7">
    <source>
        <dbReference type="Proteomes" id="UP000027586"/>
    </source>
</evidence>
<dbReference type="Gene3D" id="1.10.245.10">
    <property type="entry name" value="SWIB/MDM2 domain"/>
    <property type="match status" value="1"/>
</dbReference>
<organism evidence="6 7">
    <name type="scientific">Lichtheimia corymbifera JMRC:FSU:9682</name>
    <dbReference type="NCBI Taxonomy" id="1263082"/>
    <lineage>
        <taxon>Eukaryota</taxon>
        <taxon>Fungi</taxon>
        <taxon>Fungi incertae sedis</taxon>
        <taxon>Mucoromycota</taxon>
        <taxon>Mucoromycotina</taxon>
        <taxon>Mucoromycetes</taxon>
        <taxon>Mucorales</taxon>
        <taxon>Lichtheimiaceae</taxon>
        <taxon>Lichtheimia</taxon>
    </lineage>
</organism>
<dbReference type="CDD" id="cd11608">
    <property type="entry name" value="eIF2D_C"/>
    <property type="match status" value="1"/>
</dbReference>
<dbReference type="CDD" id="cd21156">
    <property type="entry name" value="PUA_eIF2d-like"/>
    <property type="match status" value="1"/>
</dbReference>
<protein>
    <submittedName>
        <fullName evidence="6">Eukaryotic translation initiation factor 2d-like</fullName>
    </submittedName>
</protein>